<proteinExistence type="predicted"/>
<reference evidence="4" key="1">
    <citation type="submission" date="2009-08" db="EMBL/GenBank/DDBJ databases">
        <authorList>
            <consortium name="US DOE Joint Genome Institute"/>
            <person name="Lucas S."/>
            <person name="Copeland A."/>
            <person name="Lapidus A."/>
            <person name="Glavina del Rio T."/>
            <person name="Dalin E."/>
            <person name="Tice H."/>
            <person name="Bruce D."/>
            <person name="Barry K."/>
            <person name="Pitluck S."/>
            <person name="Lowry S."/>
            <person name="Larimer F."/>
            <person name="Land M."/>
            <person name="Hauser L."/>
            <person name="Kyrpides N."/>
            <person name="Ivanova N."/>
            <person name="McMahon K.D."/>
            <person name="Hugenholtz P."/>
        </authorList>
    </citation>
    <scope>NUCLEOTIDE SEQUENCE</scope>
    <source>
        <strain evidence="4">UW-1</strain>
    </source>
</reference>
<feature type="domain" description="DUF7824" evidence="2">
    <location>
        <begin position="498"/>
        <end position="718"/>
    </location>
</feature>
<dbReference type="InterPro" id="IPR045472">
    <property type="entry name" value="DUF6493"/>
</dbReference>
<evidence type="ECO:0000259" key="1">
    <source>
        <dbReference type="Pfam" id="PF20103"/>
    </source>
</evidence>
<dbReference type="STRING" id="522306.CAP2UW1_2482"/>
<dbReference type="eggNOG" id="COG3831">
    <property type="taxonomic scope" value="Bacteria"/>
</dbReference>
<dbReference type="Pfam" id="PF20103">
    <property type="entry name" value="DUF6493"/>
    <property type="match status" value="1"/>
</dbReference>
<name>C7RR89_ACCRE</name>
<dbReference type="InterPro" id="IPR056726">
    <property type="entry name" value="DUF7824"/>
</dbReference>
<evidence type="ECO:0000313" key="4">
    <source>
        <dbReference type="EMBL" id="ACV35770.1"/>
    </source>
</evidence>
<dbReference type="EMBL" id="CP001715">
    <property type="protein sequence ID" value="ACV35770.1"/>
    <property type="molecule type" value="Genomic_DNA"/>
</dbReference>
<reference evidence="4" key="2">
    <citation type="submission" date="2009-09" db="EMBL/GenBank/DDBJ databases">
        <title>Complete sequence of chromosome of Candidatus Accumulibacter phosphatis clade IIA str. UW-1.</title>
        <authorList>
            <consortium name="US DOE Joint Genome Institute"/>
            <person name="Martin H.G."/>
            <person name="Ivanova N."/>
            <person name="Kunin V."/>
            <person name="Warnecke F."/>
            <person name="Barry K."/>
            <person name="He S."/>
            <person name="Salamov A."/>
            <person name="Szeto E."/>
            <person name="Dalin E."/>
            <person name="Pangilinan J.L."/>
            <person name="Lapidus A."/>
            <person name="Lowry S."/>
            <person name="Kyrpides N.C."/>
            <person name="McMahon K.D."/>
            <person name="Hugenholtz P."/>
        </authorList>
    </citation>
    <scope>NUCLEOTIDE SEQUENCE [LARGE SCALE GENOMIC DNA]</scope>
    <source>
        <strain evidence="4">UW-1</strain>
    </source>
</reference>
<dbReference type="KEGG" id="app:CAP2UW1_2482"/>
<evidence type="ECO:0000259" key="2">
    <source>
        <dbReference type="Pfam" id="PF25148"/>
    </source>
</evidence>
<accession>C7RR89</accession>
<organism evidence="4">
    <name type="scientific">Accumulibacter regalis</name>
    <dbReference type="NCBI Taxonomy" id="522306"/>
    <lineage>
        <taxon>Bacteria</taxon>
        <taxon>Pseudomonadati</taxon>
        <taxon>Pseudomonadota</taxon>
        <taxon>Betaproteobacteria</taxon>
        <taxon>Candidatus Accumulibacter</taxon>
    </lineage>
</organism>
<evidence type="ECO:0000259" key="3">
    <source>
        <dbReference type="Pfam" id="PF25149"/>
    </source>
</evidence>
<dbReference type="AlphaFoldDB" id="C7RR89"/>
<dbReference type="InterPro" id="IPR056727">
    <property type="entry name" value="DUF7825"/>
</dbReference>
<feature type="domain" description="DUF7825" evidence="3">
    <location>
        <begin position="870"/>
        <end position="1015"/>
    </location>
</feature>
<dbReference type="Pfam" id="PF25149">
    <property type="entry name" value="DUF7825"/>
    <property type="match status" value="1"/>
</dbReference>
<protein>
    <submittedName>
        <fullName evidence="4">Uncharacterized protein</fullName>
    </submittedName>
</protein>
<sequence>MTEKDFAALVVRQSPAEIVDALLALPAETRRALAPIAADLWKAVDGGRLLNEWLVLLPGASTTRSGSLGRKWREQHAKLSLSVLALCHIDKAKRVHWLGQRDAEVLLRRVFAARDPAWRDAWLRHRLRDEFPGVPWSFVRGLVRDGLCRRPEEGDSLRGYLRLMVSNLNPGWSRPGVQYIPLRAQLLADPSLLDDEIWRLFELDTNVFDDAWTRGHPQCPADYESWSDALIGLASEGRVDRRRLLDASLAGVWTSSNNSVLAGYHKLHSRLAPSADELDARETAYRELLGHRTGHVVGFALRQLGLIVRRRPLPGEPTLAAMPPLFALPAKAQPLAALKLVGRLLKQEELAGDLAEAAHAVLCEALRHPASEVQQVAAQFLCAYVGAWSDDQLERVRRFADELAPLARAQLAGLGAEVAAVHPALRLAADAAAEAAANSAEQQWRTRLQALPPRLRTLGGMCGLGGSAGEVDFSRPPPPLAFALSDLPVLTKLPPLLPITSVDELIDGVAHAIEAIDSVDEVERLVDGIARLFDDRPADFAARTQALVKRMYTGALADARGLVLPGAPNGLRDLVLTWLEGRLQHTHYPFWRQVRGPMRFVDRRLRELTRHLDRHGALQPLATPTHAHGWIAPCVLVERLTGYELAGRRPLASDLLQALLRLAPDGRGEALALAGELRGDWAPAVRWALGGADGAHAQDRKQTALWIAAGRARAPHADLSGPLAALDLRLDWPDVLRPASYQWQAGTRTLRRHRRETTYPSLDLHVSPAYSAAPQAPTHAWGARAKLNAGAAWLRRCAGWLRLAAPALALRTLDPSLAVPTCLAHESAPHRSLAVGYSAPWLIEWTQILWPLNVDASLALGARLMVERIDLTASSGEPLHAFLTPLFESNRPWSEMGKLALSIALASRDGDLRRLATDLLIEGIADGRADPGELAGVLRRLAAGGWLKANRLSETLGEVARVSPLHQWAVAGIIEGALDVFLAQTGKANVALELLHELLVDLNCGPTAETAQGLSAITSGKAGIAARAIAGLAERPSLRTSPKALCHVWEARLARLDAWALAERRYVRDVREIPASSMVSGQGPEDGQCG</sequence>
<dbReference type="HOGENOM" id="CLU_323340_0_0_4"/>
<dbReference type="OrthoDB" id="8481515at2"/>
<feature type="domain" description="DUF6493" evidence="1">
    <location>
        <begin position="3"/>
        <end position="322"/>
    </location>
</feature>
<dbReference type="Pfam" id="PF25148">
    <property type="entry name" value="DUF7824"/>
    <property type="match status" value="1"/>
</dbReference>
<gene>
    <name evidence="4" type="ordered locus">CAP2UW1_2482</name>
</gene>